<gene>
    <name evidence="7" type="ORF">PHAECO_LOCUS4697</name>
</gene>
<feature type="region of interest" description="Disordered" evidence="5">
    <location>
        <begin position="709"/>
        <end position="728"/>
    </location>
</feature>
<dbReference type="PROSITE" id="PS50294">
    <property type="entry name" value="WD_REPEATS_REGION"/>
    <property type="match status" value="2"/>
</dbReference>
<evidence type="ECO:0000256" key="4">
    <source>
        <dbReference type="PROSITE-ProRule" id="PRU00221"/>
    </source>
</evidence>
<evidence type="ECO:0000313" key="7">
    <source>
        <dbReference type="EMBL" id="CAH1154332.1"/>
    </source>
</evidence>
<evidence type="ECO:0000313" key="8">
    <source>
        <dbReference type="Proteomes" id="UP001153737"/>
    </source>
</evidence>
<keyword evidence="8" id="KW-1185">Reference proteome</keyword>
<dbReference type="PANTHER" id="PTHR44324:SF6">
    <property type="entry name" value="EF-HAND CALCIUM BINDING DOMAIN 8"/>
    <property type="match status" value="1"/>
</dbReference>
<keyword evidence="2 4" id="KW-0853">WD repeat</keyword>
<dbReference type="SUPFAM" id="SSF50978">
    <property type="entry name" value="WD40 repeat-like"/>
    <property type="match status" value="2"/>
</dbReference>
<dbReference type="EMBL" id="OU896721">
    <property type="protein sequence ID" value="CAH1154332.1"/>
    <property type="molecule type" value="Genomic_DNA"/>
</dbReference>
<feature type="repeat" description="WD" evidence="4">
    <location>
        <begin position="387"/>
        <end position="428"/>
    </location>
</feature>
<evidence type="ECO:0000256" key="1">
    <source>
        <dbReference type="ARBA" id="ARBA00014901"/>
    </source>
</evidence>
<dbReference type="InterPro" id="IPR001680">
    <property type="entry name" value="WD40_rpt"/>
</dbReference>
<dbReference type="InterPro" id="IPR002048">
    <property type="entry name" value="EF_hand_dom"/>
</dbReference>
<dbReference type="PANTHER" id="PTHR44324">
    <property type="entry name" value="WD40 REPEAT DOMAIN 95"/>
    <property type="match status" value="1"/>
</dbReference>
<name>A0A9P0DGZ5_PHACE</name>
<proteinExistence type="predicted"/>
<accession>A0A9P0DGZ5</accession>
<organism evidence="7 8">
    <name type="scientific">Phaedon cochleariae</name>
    <name type="common">Mustard beetle</name>
    <dbReference type="NCBI Taxonomy" id="80249"/>
    <lineage>
        <taxon>Eukaryota</taxon>
        <taxon>Metazoa</taxon>
        <taxon>Ecdysozoa</taxon>
        <taxon>Arthropoda</taxon>
        <taxon>Hexapoda</taxon>
        <taxon>Insecta</taxon>
        <taxon>Pterygota</taxon>
        <taxon>Neoptera</taxon>
        <taxon>Endopterygota</taxon>
        <taxon>Coleoptera</taxon>
        <taxon>Polyphaga</taxon>
        <taxon>Cucujiformia</taxon>
        <taxon>Chrysomeloidea</taxon>
        <taxon>Chrysomelidae</taxon>
        <taxon>Chrysomelinae</taxon>
        <taxon>Chrysomelini</taxon>
        <taxon>Phaedon</taxon>
    </lineage>
</organism>
<evidence type="ECO:0000256" key="2">
    <source>
        <dbReference type="ARBA" id="ARBA00022574"/>
    </source>
</evidence>
<dbReference type="Pfam" id="PF00400">
    <property type="entry name" value="WD40"/>
    <property type="match status" value="4"/>
</dbReference>
<dbReference type="OrthoDB" id="5980302at2759"/>
<dbReference type="InterPro" id="IPR036322">
    <property type="entry name" value="WD40_repeat_dom_sf"/>
</dbReference>
<evidence type="ECO:0000256" key="5">
    <source>
        <dbReference type="SAM" id="MobiDB-lite"/>
    </source>
</evidence>
<sequence>MSNENIIHTAYSKHVHKKLKDADKDLHKLLEDYELVKIKEAFDQEDGQRMNKQQLKEVLERLAKIDYPEEKFNMIFMRMDAQCNGVVTWDEFISYLILGYEQQEVSLEFKTLDDAIPQPPTMIKSNHRHPINRITFYPTVKPDRSSTWHDGSIMTCSHDGTINYWSLDMQLERTVQSTCPELKIQNTWVTDMAVLPDVSVICTSSTERDLRFYDTSARKFELRVMITSLPDAISAMHYVFDTDITTPSKLMLGDMGGNVRILFIQTEARGPFRSQPGIPLRQVRYDRVCKGGVPAMTISEFPNIHKDFIRQIAYYPTLKSVVTCAQCSKGFQMTDITDPSKVYVYKVVAGVWCFALQQGCHVVATGGPDCLVRIWNPFVPTRPICTFYGHHTGIVRMVFQDGAQKLYSLSKDKCIKVWDIGLQSLLQTYLELPSQLGERSDITTLYNPESRQWIIGSVMIAVLPLSPKHSSEHTDGNTHTSGVSVVLYNKLFKCIVSCGLDSYIIVWDPWNGRRLLVIKEAHTVMLHGEIMPVEITAATFDPGYQRLLTGAHDGTLKIWNFNTGTCLRNMNIEKWSEVQSVIWVKSRIMAIGWNRRVTEFADAGEAVGPGGAFSKNWDLRHTEDISAAAVRVPETLATTSYVGELILWRLETGQPYKKFNVSNPTARIKIHYQLTKSKDKQKEEIILARRRASQTKQVSSSIASHLSFDSMLSGPGRHSSAPKTPRDRRVSTVAMPDECFHLRKLAVHCLLFLNARKSDPEVGTLLVALENGVIQVWNHHIAGGFITSFYAIHKAGDYVISMSTDEKNEFLFIGTSVGYIKTWLLKNYCVLPEDEEYICLPKYRLMFPFMWGDRFVGRARRMVTNQPKPILLNSYKGHFMPVSGLTYIDECQIVISCSADYSVRMWTLGGRYIQTIGTFKPWKTISENHPIDPEGFEYAIPADIKRVASSTTLRVLCGGSFPKRLTIKQLKKQAEKDKIHIDQSKIYGKSLISPILGNHYAIPERTTNPVDIKFDTSFPYIPVYQHLIMPPPVEIKEETGNSSMDP</sequence>
<evidence type="ECO:0000256" key="3">
    <source>
        <dbReference type="ARBA" id="ARBA00022737"/>
    </source>
</evidence>
<reference evidence="7" key="2">
    <citation type="submission" date="2022-10" db="EMBL/GenBank/DDBJ databases">
        <authorList>
            <consortium name="ENA_rothamsted_submissions"/>
            <consortium name="culmorum"/>
            <person name="King R."/>
        </authorList>
    </citation>
    <scope>NUCLEOTIDE SEQUENCE</scope>
</reference>
<reference evidence="7" key="1">
    <citation type="submission" date="2022-01" db="EMBL/GenBank/DDBJ databases">
        <authorList>
            <person name="King R."/>
        </authorList>
    </citation>
    <scope>NUCLEOTIDE SEQUENCE</scope>
</reference>
<feature type="repeat" description="WD" evidence="4">
    <location>
        <begin position="535"/>
        <end position="569"/>
    </location>
</feature>
<dbReference type="InterPro" id="IPR051242">
    <property type="entry name" value="WD-EF-hand_domain"/>
</dbReference>
<dbReference type="GO" id="GO:0005509">
    <property type="term" value="F:calcium ion binding"/>
    <property type="evidence" value="ECO:0007669"/>
    <property type="project" value="InterPro"/>
</dbReference>
<dbReference type="Gene3D" id="2.130.10.10">
    <property type="entry name" value="YVTN repeat-like/Quinoprotein amine dehydrogenase"/>
    <property type="match status" value="4"/>
</dbReference>
<dbReference type="SMART" id="SM00320">
    <property type="entry name" value="WD40"/>
    <property type="match status" value="9"/>
</dbReference>
<dbReference type="SUPFAM" id="SSF47473">
    <property type="entry name" value="EF-hand"/>
    <property type="match status" value="1"/>
</dbReference>
<dbReference type="InterPro" id="IPR015943">
    <property type="entry name" value="WD40/YVTN_repeat-like_dom_sf"/>
</dbReference>
<dbReference type="InterPro" id="IPR019775">
    <property type="entry name" value="WD40_repeat_CS"/>
</dbReference>
<dbReference type="PROSITE" id="PS50082">
    <property type="entry name" value="WD_REPEATS_2"/>
    <property type="match status" value="3"/>
</dbReference>
<dbReference type="Gene3D" id="1.10.238.10">
    <property type="entry name" value="EF-hand"/>
    <property type="match status" value="1"/>
</dbReference>
<dbReference type="AlphaFoldDB" id="A0A9P0DGZ5"/>
<dbReference type="InterPro" id="IPR011992">
    <property type="entry name" value="EF-hand-dom_pair"/>
</dbReference>
<protein>
    <recommendedName>
        <fullName evidence="1">WD repeat-containing protein on Y chromosome</fullName>
    </recommendedName>
</protein>
<feature type="repeat" description="WD" evidence="4">
    <location>
        <begin position="875"/>
        <end position="908"/>
    </location>
</feature>
<dbReference type="PROSITE" id="PS00678">
    <property type="entry name" value="WD_REPEATS_1"/>
    <property type="match status" value="2"/>
</dbReference>
<keyword evidence="3" id="KW-0677">Repeat</keyword>
<dbReference type="Proteomes" id="UP001153737">
    <property type="component" value="Chromosome 15"/>
</dbReference>
<feature type="domain" description="EF-hand" evidence="6">
    <location>
        <begin position="67"/>
        <end position="102"/>
    </location>
</feature>
<evidence type="ECO:0000259" key="6">
    <source>
        <dbReference type="PROSITE" id="PS50222"/>
    </source>
</evidence>
<dbReference type="PROSITE" id="PS50222">
    <property type="entry name" value="EF_HAND_2"/>
    <property type="match status" value="1"/>
</dbReference>